<dbReference type="SMART" id="SM00342">
    <property type="entry name" value="HTH_ARAC"/>
    <property type="match status" value="1"/>
</dbReference>
<protein>
    <submittedName>
        <fullName evidence="5">AraC-like DNA-binding protein</fullName>
    </submittedName>
</protein>
<comment type="caution">
    <text evidence="5">The sequence shown here is derived from an EMBL/GenBank/DDBJ whole genome shotgun (WGS) entry which is preliminary data.</text>
</comment>
<dbReference type="InterPro" id="IPR009057">
    <property type="entry name" value="Homeodomain-like_sf"/>
</dbReference>
<evidence type="ECO:0000256" key="3">
    <source>
        <dbReference type="ARBA" id="ARBA00023163"/>
    </source>
</evidence>
<dbReference type="Pfam" id="PF12833">
    <property type="entry name" value="HTH_18"/>
    <property type="match status" value="1"/>
</dbReference>
<dbReference type="PANTHER" id="PTHR46796:SF2">
    <property type="entry name" value="TRANSCRIPTIONAL REGULATORY PROTEIN"/>
    <property type="match status" value="1"/>
</dbReference>
<gene>
    <name evidence="5" type="ORF">FHS82_001742</name>
</gene>
<dbReference type="EMBL" id="JAASQI010000003">
    <property type="protein sequence ID" value="NIJ57906.1"/>
    <property type="molecule type" value="Genomic_DNA"/>
</dbReference>
<dbReference type="PANTHER" id="PTHR46796">
    <property type="entry name" value="HTH-TYPE TRANSCRIPTIONAL ACTIVATOR RHAS-RELATED"/>
    <property type="match status" value="1"/>
</dbReference>
<evidence type="ECO:0000259" key="4">
    <source>
        <dbReference type="PROSITE" id="PS01124"/>
    </source>
</evidence>
<evidence type="ECO:0000256" key="2">
    <source>
        <dbReference type="ARBA" id="ARBA00023125"/>
    </source>
</evidence>
<accession>A0ABX0V4A3</accession>
<dbReference type="InterPro" id="IPR037923">
    <property type="entry name" value="HTH-like"/>
</dbReference>
<dbReference type="SUPFAM" id="SSF51215">
    <property type="entry name" value="Regulatory protein AraC"/>
    <property type="match status" value="1"/>
</dbReference>
<keyword evidence="6" id="KW-1185">Reference proteome</keyword>
<dbReference type="InterPro" id="IPR050204">
    <property type="entry name" value="AraC_XylS_family_regulators"/>
</dbReference>
<dbReference type="Proteomes" id="UP001429580">
    <property type="component" value="Unassembled WGS sequence"/>
</dbReference>
<dbReference type="Gene3D" id="1.10.10.60">
    <property type="entry name" value="Homeodomain-like"/>
    <property type="match status" value="2"/>
</dbReference>
<keyword evidence="2" id="KW-0238">DNA-binding</keyword>
<evidence type="ECO:0000313" key="6">
    <source>
        <dbReference type="Proteomes" id="UP001429580"/>
    </source>
</evidence>
<evidence type="ECO:0000256" key="1">
    <source>
        <dbReference type="ARBA" id="ARBA00023015"/>
    </source>
</evidence>
<dbReference type="RefSeq" id="WP_166951000.1">
    <property type="nucleotide sequence ID" value="NZ_JAASQI010000003.1"/>
</dbReference>
<feature type="domain" description="HTH araC/xylS-type" evidence="4">
    <location>
        <begin position="177"/>
        <end position="274"/>
    </location>
</feature>
<name>A0ABX0V4A3_9HYPH</name>
<keyword evidence="3" id="KW-0804">Transcription</keyword>
<dbReference type="InterPro" id="IPR018060">
    <property type="entry name" value="HTH_AraC"/>
</dbReference>
<dbReference type="PROSITE" id="PS01124">
    <property type="entry name" value="HTH_ARAC_FAMILY_2"/>
    <property type="match status" value="1"/>
</dbReference>
<proteinExistence type="predicted"/>
<keyword evidence="1" id="KW-0805">Transcription regulation</keyword>
<organism evidence="5 6">
    <name type="scientific">Pseudochelatococcus lubricantis</name>
    <dbReference type="NCBI Taxonomy" id="1538102"/>
    <lineage>
        <taxon>Bacteria</taxon>
        <taxon>Pseudomonadati</taxon>
        <taxon>Pseudomonadota</taxon>
        <taxon>Alphaproteobacteria</taxon>
        <taxon>Hyphomicrobiales</taxon>
        <taxon>Chelatococcaceae</taxon>
        <taxon>Pseudochelatococcus</taxon>
    </lineage>
</organism>
<evidence type="ECO:0000313" key="5">
    <source>
        <dbReference type="EMBL" id="NIJ57906.1"/>
    </source>
</evidence>
<dbReference type="Pfam" id="PF02311">
    <property type="entry name" value="AraC_binding"/>
    <property type="match status" value="1"/>
</dbReference>
<dbReference type="SUPFAM" id="SSF46689">
    <property type="entry name" value="Homeodomain-like"/>
    <property type="match status" value="2"/>
</dbReference>
<dbReference type="InterPro" id="IPR003313">
    <property type="entry name" value="AraC-bd"/>
</dbReference>
<reference evidence="5 6" key="1">
    <citation type="submission" date="2020-03" db="EMBL/GenBank/DDBJ databases">
        <title>Genomic Encyclopedia of Type Strains, Phase IV (KMG-IV): sequencing the most valuable type-strain genomes for metagenomic binning, comparative biology and taxonomic classification.</title>
        <authorList>
            <person name="Goeker M."/>
        </authorList>
    </citation>
    <scope>NUCLEOTIDE SEQUENCE [LARGE SCALE GENOMIC DNA]</scope>
    <source>
        <strain evidence="5 6">DSM 103870</strain>
    </source>
</reference>
<sequence length="276" mass="30660">MMGRNDMRLWRDSSLFGGLELLRASCFDHRYSPHFHDEFVVAAFRRGAQRHRVARHEGVAHAGTVMIIHPGEVHSAEAAERNGIWEHCAFYPSTDTMETIAADMLGGRGALDFGRATLRTEPGLARSLLAAHRVVEATPDAVEKQSAVYEALALLIRRYGQRAGRASRPQSPAADMSRAVAFMNDCHDRRLTVDEIARVAGLSEYHFMRAFRAQSGLTVHRYLTQVRLGRAKALLERGVGPAEAAVAVGFFDQSHLTNQFRNWFGVTPRAFALACC</sequence>